<evidence type="ECO:0000256" key="1">
    <source>
        <dbReference type="SAM" id="Phobius"/>
    </source>
</evidence>
<dbReference type="EMBL" id="CAICTM010001166">
    <property type="protein sequence ID" value="CAB9521140.1"/>
    <property type="molecule type" value="Genomic_DNA"/>
</dbReference>
<keyword evidence="3" id="KW-1185">Reference proteome</keyword>
<accession>A0A9N8HQI1</accession>
<comment type="caution">
    <text evidence="2">The sequence shown here is derived from an EMBL/GenBank/DDBJ whole genome shotgun (WGS) entry which is preliminary data.</text>
</comment>
<feature type="transmembrane region" description="Helical" evidence="1">
    <location>
        <begin position="168"/>
        <end position="194"/>
    </location>
</feature>
<feature type="transmembrane region" description="Helical" evidence="1">
    <location>
        <begin position="214"/>
        <end position="232"/>
    </location>
</feature>
<feature type="transmembrane region" description="Helical" evidence="1">
    <location>
        <begin position="53"/>
        <end position="77"/>
    </location>
</feature>
<evidence type="ECO:0000313" key="2">
    <source>
        <dbReference type="EMBL" id="CAB9521140.1"/>
    </source>
</evidence>
<keyword evidence="1" id="KW-1133">Transmembrane helix</keyword>
<gene>
    <name evidence="2" type="ORF">SEMRO_1168_G248440.1</name>
</gene>
<reference evidence="2" key="1">
    <citation type="submission" date="2020-06" db="EMBL/GenBank/DDBJ databases">
        <authorList>
            <consortium name="Plant Systems Biology data submission"/>
        </authorList>
    </citation>
    <scope>NUCLEOTIDE SEQUENCE</scope>
    <source>
        <strain evidence="2">D6</strain>
    </source>
</reference>
<dbReference type="AlphaFoldDB" id="A0A9N8HQI1"/>
<keyword evidence="1" id="KW-0812">Transmembrane</keyword>
<keyword evidence="1" id="KW-0472">Membrane</keyword>
<protein>
    <submittedName>
        <fullName evidence="2">Uncharacterized protein</fullName>
    </submittedName>
</protein>
<sequence>MNKPLPSLVPCPTLLSVNVLWLVTTMGGIFGWLHQQDTNDISNLSWGIVIPLLFFNNLNIFVCFCEIALGAYHSYILRDYQQMKDRYVTNRDEGLAFLDLANMPIPWSRLFDPKLYCRMWASYCFLDAGYHTCESFAFWIDVGNGYSTAPCCLLMNAAIAIPQHVSPLLVGCVCLATYWQMVYGTLVYFTAYIWNKRYENKPQAVCWGIVGTANMIWIVFPAIGMYACVSILDKKDFSVLGY</sequence>
<organism evidence="2 3">
    <name type="scientific">Seminavis robusta</name>
    <dbReference type="NCBI Taxonomy" id="568900"/>
    <lineage>
        <taxon>Eukaryota</taxon>
        <taxon>Sar</taxon>
        <taxon>Stramenopiles</taxon>
        <taxon>Ochrophyta</taxon>
        <taxon>Bacillariophyta</taxon>
        <taxon>Bacillariophyceae</taxon>
        <taxon>Bacillariophycidae</taxon>
        <taxon>Naviculales</taxon>
        <taxon>Naviculaceae</taxon>
        <taxon>Seminavis</taxon>
    </lineage>
</organism>
<dbReference type="OrthoDB" id="496634at2759"/>
<dbReference type="Proteomes" id="UP001153069">
    <property type="component" value="Unassembled WGS sequence"/>
</dbReference>
<proteinExistence type="predicted"/>
<feature type="transmembrane region" description="Helical" evidence="1">
    <location>
        <begin position="12"/>
        <end position="33"/>
    </location>
</feature>
<name>A0A9N8HQI1_9STRA</name>
<evidence type="ECO:0000313" key="3">
    <source>
        <dbReference type="Proteomes" id="UP001153069"/>
    </source>
</evidence>